<dbReference type="PANTHER" id="PTHR12877:SF15">
    <property type="entry name" value="RHO GUANINE NUCLEOTIDE EXCHANGE FACTOR 17"/>
    <property type="match status" value="1"/>
</dbReference>
<dbReference type="GO" id="GO:0051496">
    <property type="term" value="P:positive regulation of stress fiber assembly"/>
    <property type="evidence" value="ECO:0007669"/>
    <property type="project" value="UniProtKB-ARBA"/>
</dbReference>
<feature type="compositionally biased region" description="Polar residues" evidence="3">
    <location>
        <begin position="540"/>
        <end position="549"/>
    </location>
</feature>
<feature type="domain" description="DH" evidence="4">
    <location>
        <begin position="593"/>
        <end position="781"/>
    </location>
</feature>
<feature type="compositionally biased region" description="Acidic residues" evidence="3">
    <location>
        <begin position="1112"/>
        <end position="1127"/>
    </location>
</feature>
<evidence type="ECO:0000313" key="5">
    <source>
        <dbReference type="EMBL" id="JAP97519.1"/>
    </source>
</evidence>
<dbReference type="PANTHER" id="PTHR12877">
    <property type="entry name" value="RHO GUANINE NUCLEOTIDE EXCHANGE FACTOR"/>
    <property type="match status" value="1"/>
</dbReference>
<dbReference type="CDD" id="cd00160">
    <property type="entry name" value="RhoGEF"/>
    <property type="match status" value="1"/>
</dbReference>
<feature type="compositionally biased region" description="Basic and acidic residues" evidence="3">
    <location>
        <begin position="98"/>
        <end position="116"/>
    </location>
</feature>
<organism evidence="5">
    <name type="scientific">Lygus hesperus</name>
    <name type="common">Western plant bug</name>
    <dbReference type="NCBI Taxonomy" id="30085"/>
    <lineage>
        <taxon>Eukaryota</taxon>
        <taxon>Metazoa</taxon>
        <taxon>Ecdysozoa</taxon>
        <taxon>Arthropoda</taxon>
        <taxon>Hexapoda</taxon>
        <taxon>Insecta</taxon>
        <taxon>Pterygota</taxon>
        <taxon>Neoptera</taxon>
        <taxon>Paraneoptera</taxon>
        <taxon>Hemiptera</taxon>
        <taxon>Heteroptera</taxon>
        <taxon>Panheteroptera</taxon>
        <taxon>Cimicomorpha</taxon>
        <taxon>Miridae</taxon>
        <taxon>Mirini</taxon>
        <taxon>Lygus</taxon>
    </lineage>
</organism>
<dbReference type="Gene3D" id="2.30.29.30">
    <property type="entry name" value="Pleckstrin-homology domain (PH domain)/Phosphotyrosine-binding domain (PTB)"/>
    <property type="match status" value="1"/>
</dbReference>
<dbReference type="SUPFAM" id="SSF50729">
    <property type="entry name" value="PH domain-like"/>
    <property type="match status" value="1"/>
</dbReference>
<feature type="compositionally biased region" description="Polar residues" evidence="3">
    <location>
        <begin position="176"/>
        <end position="189"/>
    </location>
</feature>
<dbReference type="SUPFAM" id="SSF50978">
    <property type="entry name" value="WD40 repeat-like"/>
    <property type="match status" value="1"/>
</dbReference>
<dbReference type="GO" id="GO:0005737">
    <property type="term" value="C:cytoplasm"/>
    <property type="evidence" value="ECO:0007669"/>
    <property type="project" value="UniProtKB-ARBA"/>
</dbReference>
<dbReference type="GO" id="GO:0005085">
    <property type="term" value="F:guanyl-nucleotide exchange factor activity"/>
    <property type="evidence" value="ECO:0007669"/>
    <property type="project" value="UniProtKB-KW"/>
</dbReference>
<dbReference type="Gene3D" id="2.130.10.10">
    <property type="entry name" value="YVTN repeat-like/Quinoprotein amine dehydrogenase"/>
    <property type="match status" value="1"/>
</dbReference>
<protein>
    <submittedName>
        <fullName evidence="5">Rho guanine nucleotide exchange factor 17</fullName>
    </submittedName>
</protein>
<reference evidence="5" key="1">
    <citation type="journal article" date="2016" name="Gigascience">
        <title>De novo construction of an expanded transcriptome assembly for the western tarnished plant bug, Lygus hesperus.</title>
        <authorList>
            <person name="Tassone E.E."/>
            <person name="Geib S.M."/>
            <person name="Hall B."/>
            <person name="Fabrick J.A."/>
            <person name="Brent C.S."/>
            <person name="Hull J.J."/>
        </authorList>
    </citation>
    <scope>NUCLEOTIDE SEQUENCE</scope>
</reference>
<feature type="region of interest" description="Disordered" evidence="3">
    <location>
        <begin position="65"/>
        <end position="127"/>
    </location>
</feature>
<dbReference type="InterPro" id="IPR036322">
    <property type="entry name" value="WD40_repeat_dom_sf"/>
</dbReference>
<accession>A0A146KRC1</accession>
<feature type="compositionally biased region" description="Polar residues" evidence="3">
    <location>
        <begin position="198"/>
        <end position="214"/>
    </location>
</feature>
<dbReference type="InterPro" id="IPR000219">
    <property type="entry name" value="DH_dom"/>
</dbReference>
<dbReference type="SUPFAM" id="SSF48065">
    <property type="entry name" value="DBL homology domain (DH-domain)"/>
    <property type="match status" value="1"/>
</dbReference>
<dbReference type="InterPro" id="IPR039919">
    <property type="entry name" value="ARHGEF10/ARHGEF17"/>
</dbReference>
<dbReference type="FunFam" id="1.20.900.10:FF:000003">
    <property type="entry name" value="Rho guanine nucleotide exchange factor 10 like"/>
    <property type="match status" value="1"/>
</dbReference>
<dbReference type="InterPro" id="IPR015943">
    <property type="entry name" value="WD40/YVTN_repeat-like_dom_sf"/>
</dbReference>
<dbReference type="InterPro" id="IPR035899">
    <property type="entry name" value="DBL_dom_sf"/>
</dbReference>
<feature type="compositionally biased region" description="Pro residues" evidence="3">
    <location>
        <begin position="117"/>
        <end position="127"/>
    </location>
</feature>
<sequence>MEEGWRKSGYVRIGSVRVRVRPESGSVSGGGDGCCGPQHQGGGWCGLPVPTVLAKNRAASCFKTPTRKGASALDRLPRLPLGGTPAPCPPRKRSSASRQEKTDKLRELTEKLKDSPTKPPQTQPPPAVDFDINLELPKAESRAIVGAYIQRTIPFRSASFSQVDFSSSDGKYNIRPTRSQTPSKPSVSLSLPRKKISEGSNSEHSPTQSANCYQNEIKSGFRALTHPLGRDFGVETFTGKTGELNDSKIVEANSSAPAVGKLTTQSCPTSPDQLHPRGRSAPSLSSVPKAGLVRKQLSDSIEEEQSSDCQEVSNRDKVEVVRKVSGNSVPEKCLQVRECCDSGKSEVWASSAEEEPQTPEDVPAPTWPERRERPKLIYQSSEEREDELKSRKVVLSRANSLSEGESDNGYNSNRGDTPSRGSPSLFDLSDSEGKPVFKGHPPRSYSKRPLRGPYGQMLEAEMKKPEARKLAIQQEELKFLSTRDNQRLRSMDDSQLTQKRSHDFGRSLLPSVKRKVSANLAYSGSESDKSEKPEVHHQRTTSSPSQLEGCSSRMGKDPSRLLGSLLKGSSERTLAEANPAHLLINSPTYWKDTRTHVVVELYETEKSYVESLQILVMKYLQPLKNPETTCLTDSALVDEIFYKVPEILAHHELFLEELRKRLENWDINQKIGDVLLDTFTRQSVIETYSAFINNWENAYETIKTSVQSKPAFARFVESTAKEHKGKLSLDSLLIMPVQRIPRYELLIQTLLKHTEPCHNDTTLLLEAQQGIHELATTINLGQHATFNTRSSTCHELAQLESIIEGLAGGLTSPDRTFLCHDQVSITTTMGRKDRALFLFSDLLIIASMKRRSGTIRKISQNVPGSLMHALEGNRFKLLMKIPLDDLEIVKDDNVRKMLKEMEQLNADVSTLSQMAELVTTLHCPHSQLEENVREMLGALNNQLTERHAADSQLSYLELNINTPNGMENIALIFSKPEKRTLWEETFNDAKQRLALSGHQRALPELMSAVPIRKTRAGLQFTCAAPTFGPGLRDVWVCNSDGYVGQVCVLSLHPEPTVTSCNGVCNARILCIAPVPGPSNDASSLIVNSGISISVEDADKMVSNIQLDSSSSSDDESRDDEMEGESSEEAGAGTMWLGTEDGCIHVYNCTDNIRTKKNKIKIQHNAPVHSIIYLDNRVYVALANGDLSVYSREPSGSWNTNDAVTVTVGSAAAPVTKIVPITSQLWCTCHTAVKILNNASLEIENSFTVCESNRAITSMANSGYSVWISLQNSSSIRLFNAVTFESLGEVNIAPAVTKMLASSDDIIRQHKSACLRVTSLLACKDLLWIGTSAGVILTMPLPHILPNTAKLTSTLNVAGVPHGHTGHVRFLTTVDLSLNNVDAKRKSGFYTKRKLPKLLVISGGDGYEDFRSAGVAEMAGREDSTNHLLLWHV</sequence>
<evidence type="ECO:0000259" key="4">
    <source>
        <dbReference type="PROSITE" id="PS50010"/>
    </source>
</evidence>
<feature type="compositionally biased region" description="Polar residues" evidence="3">
    <location>
        <begin position="397"/>
        <end position="422"/>
    </location>
</feature>
<dbReference type="Gene3D" id="1.20.900.10">
    <property type="entry name" value="Dbl homology (DH) domain"/>
    <property type="match status" value="1"/>
</dbReference>
<dbReference type="PROSITE" id="PS50010">
    <property type="entry name" value="DH_2"/>
    <property type="match status" value="1"/>
</dbReference>
<dbReference type="EMBL" id="GDHC01021109">
    <property type="protein sequence ID" value="JAP97519.1"/>
    <property type="molecule type" value="Transcribed_RNA"/>
</dbReference>
<feature type="region of interest" description="Disordered" evidence="3">
    <location>
        <begin position="345"/>
        <end position="466"/>
    </location>
</feature>
<proteinExistence type="predicted"/>
<name>A0A146KRC1_LYGHE</name>
<feature type="region of interest" description="Disordered" evidence="3">
    <location>
        <begin position="255"/>
        <end position="314"/>
    </location>
</feature>
<dbReference type="Pfam" id="PF19057">
    <property type="entry name" value="PH_19"/>
    <property type="match status" value="1"/>
</dbReference>
<feature type="region of interest" description="Disordered" evidence="3">
    <location>
        <begin position="1103"/>
        <end position="1131"/>
    </location>
</feature>
<feature type="compositionally biased region" description="Polar residues" evidence="3">
    <location>
        <begin position="255"/>
        <end position="272"/>
    </location>
</feature>
<gene>
    <name evidence="5" type="primary">Arhgef17_2</name>
    <name evidence="5" type="ORF">g.81988</name>
</gene>
<feature type="region of interest" description="Disordered" evidence="3">
    <location>
        <begin position="522"/>
        <end position="556"/>
    </location>
</feature>
<dbReference type="Pfam" id="PF19056">
    <property type="entry name" value="WD40_2"/>
    <property type="match status" value="1"/>
</dbReference>
<feature type="region of interest" description="Disordered" evidence="3">
    <location>
        <begin position="483"/>
        <end position="510"/>
    </location>
</feature>
<dbReference type="GO" id="GO:0030036">
    <property type="term" value="P:actin cytoskeleton organization"/>
    <property type="evidence" value="ECO:0007669"/>
    <property type="project" value="TreeGrafter"/>
</dbReference>
<keyword evidence="2" id="KW-0344">Guanine-nucleotide releasing factor</keyword>
<evidence type="ECO:0000256" key="3">
    <source>
        <dbReference type="SAM" id="MobiDB-lite"/>
    </source>
</evidence>
<dbReference type="SMART" id="SM00325">
    <property type="entry name" value="RhoGEF"/>
    <property type="match status" value="1"/>
</dbReference>
<dbReference type="InterPro" id="IPR011993">
    <property type="entry name" value="PH-like_dom_sf"/>
</dbReference>
<evidence type="ECO:0000256" key="2">
    <source>
        <dbReference type="ARBA" id="ARBA00022658"/>
    </source>
</evidence>
<dbReference type="Pfam" id="PF00621">
    <property type="entry name" value="RhoGEF"/>
    <property type="match status" value="1"/>
</dbReference>
<evidence type="ECO:0000256" key="1">
    <source>
        <dbReference type="ARBA" id="ARBA00022553"/>
    </source>
</evidence>
<feature type="compositionally biased region" description="Basic and acidic residues" evidence="3">
    <location>
        <begin position="526"/>
        <end position="537"/>
    </location>
</feature>
<keyword evidence="1" id="KW-0597">Phosphoprotein</keyword>
<feature type="region of interest" description="Disordered" evidence="3">
    <location>
        <begin position="166"/>
        <end position="214"/>
    </location>
</feature>